<organism evidence="15 16">
    <name type="scientific">Thermobrachium celere DSM 8682</name>
    <dbReference type="NCBI Taxonomy" id="941824"/>
    <lineage>
        <taxon>Bacteria</taxon>
        <taxon>Bacillati</taxon>
        <taxon>Bacillota</taxon>
        <taxon>Clostridia</taxon>
        <taxon>Eubacteriales</taxon>
        <taxon>Clostridiaceae</taxon>
        <taxon>Thermobrachium</taxon>
    </lineage>
</organism>
<dbReference type="Gene3D" id="3.90.320.10">
    <property type="match status" value="1"/>
</dbReference>
<dbReference type="GO" id="GO:0051536">
    <property type="term" value="F:iron-sulfur cluster binding"/>
    <property type="evidence" value="ECO:0007669"/>
    <property type="project" value="UniProtKB-KW"/>
</dbReference>
<evidence type="ECO:0000256" key="8">
    <source>
        <dbReference type="ARBA" id="ARBA00022839"/>
    </source>
</evidence>
<dbReference type="InterPro" id="IPR051827">
    <property type="entry name" value="Cas4_exonuclease"/>
</dbReference>
<name>R7RUU3_9CLOT</name>
<keyword evidence="12 13" id="KW-0464">Manganese</keyword>
<evidence type="ECO:0000256" key="1">
    <source>
        <dbReference type="ARBA" id="ARBA00001966"/>
    </source>
</evidence>
<dbReference type="eggNOG" id="COG1468">
    <property type="taxonomic scope" value="Bacteria"/>
</dbReference>
<keyword evidence="7 13" id="KW-0378">Hydrolase</keyword>
<dbReference type="Pfam" id="PF01930">
    <property type="entry name" value="Cas_Cas4"/>
    <property type="match status" value="1"/>
</dbReference>
<keyword evidence="16" id="KW-1185">Reference proteome</keyword>
<evidence type="ECO:0000256" key="2">
    <source>
        <dbReference type="ARBA" id="ARBA00009189"/>
    </source>
</evidence>
<keyword evidence="11 13" id="KW-0051">Antiviral defense</keyword>
<proteinExistence type="inferred from homology"/>
<reference evidence="15" key="1">
    <citation type="submission" date="2013-03" db="EMBL/GenBank/DDBJ databases">
        <title>Draft genome sequence of the hydrogen-ethanol-producing anaerobic alkalithermophilic Caloramator celere.</title>
        <authorList>
            <person name="Ciranna A."/>
            <person name="Larjo A."/>
            <person name="Kivisto A."/>
            <person name="Santala V."/>
            <person name="Roos C."/>
            <person name="Karp M."/>
        </authorList>
    </citation>
    <scope>NUCLEOTIDE SEQUENCE [LARGE SCALE GENOMIC DNA]</scope>
    <source>
        <strain evidence="15">DSM 8682</strain>
    </source>
</reference>
<dbReference type="InterPro" id="IPR013343">
    <property type="entry name" value="CRISPR-assoc_prot_Cas4"/>
</dbReference>
<dbReference type="PANTHER" id="PTHR36531:SF6">
    <property type="entry name" value="DNA REPLICATION ATP-DEPENDENT HELICASE_NUCLEASE DNA2"/>
    <property type="match status" value="1"/>
</dbReference>
<evidence type="ECO:0000256" key="5">
    <source>
        <dbReference type="ARBA" id="ARBA00022722"/>
    </source>
</evidence>
<dbReference type="GO" id="GO:0046872">
    <property type="term" value="F:metal ion binding"/>
    <property type="evidence" value="ECO:0007669"/>
    <property type="project" value="UniProtKB-KW"/>
</dbReference>
<keyword evidence="10 13" id="KW-0411">Iron-sulfur</keyword>
<dbReference type="AlphaFoldDB" id="R7RUU3"/>
<dbReference type="Proteomes" id="UP000014923">
    <property type="component" value="Unassembled WGS sequence"/>
</dbReference>
<evidence type="ECO:0000256" key="6">
    <source>
        <dbReference type="ARBA" id="ARBA00022723"/>
    </source>
</evidence>
<keyword evidence="5 13" id="KW-0540">Nuclease</keyword>
<comment type="cofactor">
    <cofactor evidence="13">
        <name>iron-sulfur cluster</name>
        <dbReference type="ChEBI" id="CHEBI:30408"/>
    </cofactor>
</comment>
<dbReference type="GO" id="GO:0004527">
    <property type="term" value="F:exonuclease activity"/>
    <property type="evidence" value="ECO:0007669"/>
    <property type="project" value="UniProtKB-KW"/>
</dbReference>
<evidence type="ECO:0000256" key="4">
    <source>
        <dbReference type="ARBA" id="ARBA00020049"/>
    </source>
</evidence>
<dbReference type="HOGENOM" id="CLU_102055_1_0_9"/>
<comment type="cofactor">
    <cofactor evidence="13">
        <name>Mg(2+)</name>
        <dbReference type="ChEBI" id="CHEBI:18420"/>
    </cofactor>
    <cofactor evidence="13">
        <name>Mn(2+)</name>
        <dbReference type="ChEBI" id="CHEBI:29035"/>
    </cofactor>
    <text evidence="13">Mg(2+) or Mn(2+) required for ssDNA cleavage activity.</text>
</comment>
<dbReference type="EMBL" id="CAVN010000149">
    <property type="protein sequence ID" value="CDF59225.1"/>
    <property type="molecule type" value="Genomic_DNA"/>
</dbReference>
<evidence type="ECO:0000259" key="14">
    <source>
        <dbReference type="Pfam" id="PF01930"/>
    </source>
</evidence>
<evidence type="ECO:0000256" key="3">
    <source>
        <dbReference type="ARBA" id="ARBA00012768"/>
    </source>
</evidence>
<keyword evidence="6 13" id="KW-0479">Metal-binding</keyword>
<comment type="cofactor">
    <cofactor evidence="1">
        <name>[4Fe-4S] cluster</name>
        <dbReference type="ChEBI" id="CHEBI:49883"/>
    </cofactor>
</comment>
<comment type="similarity">
    <text evidence="2 13">Belongs to the CRISPR-associated exonuclease Cas4 family.</text>
</comment>
<feature type="domain" description="DUF83" evidence="14">
    <location>
        <begin position="8"/>
        <end position="177"/>
    </location>
</feature>
<protein>
    <recommendedName>
        <fullName evidence="4 13">CRISPR-associated exonuclease Cas4</fullName>
        <ecNumber evidence="3 13">3.1.12.1</ecNumber>
    </recommendedName>
</protein>
<comment type="function">
    <text evidence="13">CRISPR (clustered regularly interspaced short palindromic repeat) is an adaptive immune system that provides protection against mobile genetic elements (viruses, transposable elements and conjugative plasmids). CRISPR clusters contain sequences complementary to antecedent mobile elements and target invading nucleic acids. CRISPR clusters are transcribed and processed into CRISPR RNA (crRNA).</text>
</comment>
<sequence>MENYIPISSINTFVYCKRRFYLEYFLGFRTDNFYTLEGKEKHSDLEHWTDGGKYYKNIYVYSENLGVEGIIDIVLIKDGKITIIEEKRGRRAEWENDKFQVLAQAIAFEETYNKKVDEISIYYEFSNRRRYIEKTEDEIKKLKEIIENMKSIITSGLVPKFEYTNRCEGCSEKEVCLPEFTLIKEED</sequence>
<evidence type="ECO:0000313" key="15">
    <source>
        <dbReference type="EMBL" id="CDF59225.1"/>
    </source>
</evidence>
<evidence type="ECO:0000256" key="10">
    <source>
        <dbReference type="ARBA" id="ARBA00023014"/>
    </source>
</evidence>
<evidence type="ECO:0000313" key="16">
    <source>
        <dbReference type="Proteomes" id="UP000014923"/>
    </source>
</evidence>
<dbReference type="InterPro" id="IPR022765">
    <property type="entry name" value="Dna2/Cas4_DUF83"/>
</dbReference>
<dbReference type="EC" id="3.1.12.1" evidence="3 13"/>
<keyword evidence="8 13" id="KW-0269">Exonuclease</keyword>
<evidence type="ECO:0000256" key="7">
    <source>
        <dbReference type="ARBA" id="ARBA00022801"/>
    </source>
</evidence>
<evidence type="ECO:0000256" key="9">
    <source>
        <dbReference type="ARBA" id="ARBA00023004"/>
    </source>
</evidence>
<comment type="caution">
    <text evidence="15">The sequence shown here is derived from an EMBL/GenBank/DDBJ whole genome shotgun (WGS) entry which is preliminary data.</text>
</comment>
<dbReference type="PANTHER" id="PTHR36531">
    <property type="entry name" value="CRISPR-ASSOCIATED EXONUCLEASE CAS4"/>
    <property type="match status" value="1"/>
</dbReference>
<accession>R7RUU3</accession>
<dbReference type="InterPro" id="IPR011604">
    <property type="entry name" value="PDDEXK-like_dom_sf"/>
</dbReference>
<evidence type="ECO:0000256" key="13">
    <source>
        <dbReference type="RuleBase" id="RU365022"/>
    </source>
</evidence>
<keyword evidence="9 13" id="KW-0408">Iron</keyword>
<dbReference type="NCBIfam" id="TIGR00372">
    <property type="entry name" value="cas4"/>
    <property type="match status" value="1"/>
</dbReference>
<evidence type="ECO:0000256" key="12">
    <source>
        <dbReference type="ARBA" id="ARBA00023211"/>
    </source>
</evidence>
<gene>
    <name evidence="15" type="ORF">TCEL_02293</name>
</gene>
<dbReference type="GO" id="GO:0051607">
    <property type="term" value="P:defense response to virus"/>
    <property type="evidence" value="ECO:0007669"/>
    <property type="project" value="UniProtKB-KW"/>
</dbReference>
<evidence type="ECO:0000256" key="11">
    <source>
        <dbReference type="ARBA" id="ARBA00023118"/>
    </source>
</evidence>